<comment type="cofactor">
    <cofactor evidence="4">
        <name>FAD</name>
        <dbReference type="ChEBI" id="CHEBI:57692"/>
    </cofactor>
    <text evidence="4">Binds 1 FAD per subunit.</text>
</comment>
<dbReference type="InterPro" id="IPR005101">
    <property type="entry name" value="Cryptochr/Photolyase_FAD-bd"/>
</dbReference>
<dbReference type="PROSITE" id="PS00394">
    <property type="entry name" value="DNA_PHOTOLYASES_1_1"/>
    <property type="match status" value="1"/>
</dbReference>
<evidence type="ECO:0000256" key="6">
    <source>
        <dbReference type="SAM" id="MobiDB-lite"/>
    </source>
</evidence>
<dbReference type="Pfam" id="PF00875">
    <property type="entry name" value="DNA_photolyase"/>
    <property type="match status" value="1"/>
</dbReference>
<dbReference type="AlphaFoldDB" id="A0A9D1RNQ9"/>
<dbReference type="InterPro" id="IPR036134">
    <property type="entry name" value="Crypto/Photolyase_FAD-like_sf"/>
</dbReference>
<sequence>MNRTPPTLVWFRDDLRTTDHDALAWAVHRGPVIGLIVDEDPDHTGVRAMGAAARWWWGRSVAALATSLAQRGIPLLLRAGDPVDIVPDIAGRTGAGGATWHRRYHVPLHEVDDRVAGTLEKQGVGVSDHAGFLLTEPGDVLTGQGEPYKVFTPFATAAATQVDPGIDTRSVDPLRGLKRTSRSLSQSEWQGAVDSLPAEVRDSVVSPDLTTVNPTEPAWTASLAKHCEPGEEAARRRYGAFLDRLSEPDGSLDYDTDRDRTDREATSGLSPHLRFGEISVRRAWSEVEDVLSPPDAVSFRSELLWRDFAWHRLHERPDLHITNVRRQFDGFPWEWDPDENDAARWSGPGSPDPRRPTVEDDLHRDLAAWRSGTTGIPLVDAGMRQLWETGTMHNRVRMVVGSLLTKNLQIHWRHGEEWFWETLVDADAASNPFNWQWVAGCGDDAAPYFRIFNPVTQARRFDPDGSYVTRWLRGNDEDGDSGDTADPVLRTPIVDLQQSREEALAAFQGIRG</sequence>
<proteinExistence type="predicted"/>
<evidence type="ECO:0000313" key="9">
    <source>
        <dbReference type="Proteomes" id="UP000824190"/>
    </source>
</evidence>
<feature type="binding site" evidence="4">
    <location>
        <begin position="266"/>
        <end position="270"/>
    </location>
    <ligand>
        <name>FAD</name>
        <dbReference type="ChEBI" id="CHEBI:57692"/>
    </ligand>
</feature>
<keyword evidence="3" id="KW-0157">Chromophore</keyword>
<dbReference type="GO" id="GO:0006139">
    <property type="term" value="P:nucleobase-containing compound metabolic process"/>
    <property type="evidence" value="ECO:0007669"/>
    <property type="project" value="UniProtKB-ARBA"/>
</dbReference>
<evidence type="ECO:0000256" key="3">
    <source>
        <dbReference type="ARBA" id="ARBA00022991"/>
    </source>
</evidence>
<feature type="binding site" evidence="4">
    <location>
        <begin position="425"/>
        <end position="427"/>
    </location>
    <ligand>
        <name>FAD</name>
        <dbReference type="ChEBI" id="CHEBI:57692"/>
    </ligand>
</feature>
<dbReference type="GO" id="GO:0003677">
    <property type="term" value="F:DNA binding"/>
    <property type="evidence" value="ECO:0007669"/>
    <property type="project" value="TreeGrafter"/>
</dbReference>
<keyword evidence="2 4" id="KW-0274">FAD</keyword>
<gene>
    <name evidence="8" type="ORF">H9870_01855</name>
</gene>
<dbReference type="Gene3D" id="1.10.579.10">
    <property type="entry name" value="DNA Cyclobutane Dipyrimidine Photolyase, subunit A, domain 3"/>
    <property type="match status" value="1"/>
</dbReference>
<feature type="site" description="Electron transfer via tryptophanyl radical" evidence="5">
    <location>
        <position position="333"/>
    </location>
</feature>
<evidence type="ECO:0000256" key="1">
    <source>
        <dbReference type="ARBA" id="ARBA00022630"/>
    </source>
</evidence>
<evidence type="ECO:0000256" key="4">
    <source>
        <dbReference type="PIRSR" id="PIRSR602081-1"/>
    </source>
</evidence>
<comment type="caution">
    <text evidence="8">The sequence shown here is derived from an EMBL/GenBank/DDBJ whole genome shotgun (WGS) entry which is preliminary data.</text>
</comment>
<feature type="binding site" evidence="4">
    <location>
        <position position="254"/>
    </location>
    <ligand>
        <name>FAD</name>
        <dbReference type="ChEBI" id="CHEBI:57692"/>
    </ligand>
</feature>
<dbReference type="PROSITE" id="PS51645">
    <property type="entry name" value="PHR_CRY_ALPHA_BETA"/>
    <property type="match status" value="1"/>
</dbReference>
<dbReference type="Proteomes" id="UP000824190">
    <property type="component" value="Unassembled WGS sequence"/>
</dbReference>
<name>A0A9D1RNQ9_9CORY</name>
<evidence type="ECO:0000256" key="5">
    <source>
        <dbReference type="PIRSR" id="PIRSR602081-2"/>
    </source>
</evidence>
<dbReference type="PANTHER" id="PTHR11455">
    <property type="entry name" value="CRYPTOCHROME"/>
    <property type="match status" value="1"/>
</dbReference>
<dbReference type="GO" id="GO:0003904">
    <property type="term" value="F:deoxyribodipyrimidine photo-lyase activity"/>
    <property type="evidence" value="ECO:0007669"/>
    <property type="project" value="TreeGrafter"/>
</dbReference>
<organism evidence="8 9">
    <name type="scientific">Candidatus Corynebacterium avicola</name>
    <dbReference type="NCBI Taxonomy" id="2838527"/>
    <lineage>
        <taxon>Bacteria</taxon>
        <taxon>Bacillati</taxon>
        <taxon>Actinomycetota</taxon>
        <taxon>Actinomycetes</taxon>
        <taxon>Mycobacteriales</taxon>
        <taxon>Corynebacteriaceae</taxon>
        <taxon>Corynebacterium</taxon>
    </lineage>
</organism>
<evidence type="ECO:0000256" key="2">
    <source>
        <dbReference type="ARBA" id="ARBA00022827"/>
    </source>
</evidence>
<feature type="binding site" evidence="4">
    <location>
        <position position="299"/>
    </location>
    <ligand>
        <name>FAD</name>
        <dbReference type="ChEBI" id="CHEBI:57692"/>
    </ligand>
</feature>
<feature type="compositionally biased region" description="Basic and acidic residues" evidence="6">
    <location>
        <begin position="255"/>
        <end position="265"/>
    </location>
</feature>
<feature type="region of interest" description="Disordered" evidence="6">
    <location>
        <begin position="249"/>
        <end position="268"/>
    </location>
</feature>
<evidence type="ECO:0000259" key="7">
    <source>
        <dbReference type="PROSITE" id="PS51645"/>
    </source>
</evidence>
<dbReference type="Pfam" id="PF03441">
    <property type="entry name" value="FAD_binding_7"/>
    <property type="match status" value="1"/>
</dbReference>
<dbReference type="InterPro" id="IPR018394">
    <property type="entry name" value="DNA_photolyase_1_CS_C"/>
</dbReference>
<feature type="site" description="Electron transfer via tryptophanyl radical" evidence="5">
    <location>
        <position position="435"/>
    </location>
</feature>
<evidence type="ECO:0000313" key="8">
    <source>
        <dbReference type="EMBL" id="HIW90398.1"/>
    </source>
</evidence>
<dbReference type="Gene3D" id="3.40.50.620">
    <property type="entry name" value="HUPs"/>
    <property type="match status" value="1"/>
</dbReference>
<protein>
    <submittedName>
        <fullName evidence="8">DNA photolyase family protein</fullName>
    </submittedName>
</protein>
<dbReference type="InterPro" id="IPR036155">
    <property type="entry name" value="Crypto/Photolyase_N_sf"/>
</dbReference>
<dbReference type="InterPro" id="IPR014729">
    <property type="entry name" value="Rossmann-like_a/b/a_fold"/>
</dbReference>
<dbReference type="PANTHER" id="PTHR11455:SF9">
    <property type="entry name" value="CRYPTOCHROME CIRCADIAN CLOCK 5 ISOFORM X1"/>
    <property type="match status" value="1"/>
</dbReference>
<dbReference type="GO" id="GO:0071949">
    <property type="term" value="F:FAD binding"/>
    <property type="evidence" value="ECO:0007669"/>
    <property type="project" value="TreeGrafter"/>
</dbReference>
<dbReference type="EMBL" id="DXGC01000017">
    <property type="protein sequence ID" value="HIW90398.1"/>
    <property type="molecule type" value="Genomic_DNA"/>
</dbReference>
<reference evidence="8" key="2">
    <citation type="submission" date="2021-04" db="EMBL/GenBank/DDBJ databases">
        <authorList>
            <person name="Gilroy R."/>
        </authorList>
    </citation>
    <scope>NUCLEOTIDE SEQUENCE</scope>
    <source>
        <strain evidence="8">CHK32-1732</strain>
    </source>
</reference>
<dbReference type="InterPro" id="IPR006050">
    <property type="entry name" value="DNA_photolyase_N"/>
</dbReference>
<keyword evidence="1 4" id="KW-0285">Flavoprotein</keyword>
<dbReference type="SUPFAM" id="SSF48173">
    <property type="entry name" value="Cryptochrome/photolyase FAD-binding domain"/>
    <property type="match status" value="1"/>
</dbReference>
<dbReference type="Gene3D" id="1.25.40.80">
    <property type="match status" value="1"/>
</dbReference>
<reference evidence="8" key="1">
    <citation type="journal article" date="2021" name="PeerJ">
        <title>Extensive microbial diversity within the chicken gut microbiome revealed by metagenomics and culture.</title>
        <authorList>
            <person name="Gilroy R."/>
            <person name="Ravi A."/>
            <person name="Getino M."/>
            <person name="Pursley I."/>
            <person name="Horton D.L."/>
            <person name="Alikhan N.F."/>
            <person name="Baker D."/>
            <person name="Gharbi K."/>
            <person name="Hall N."/>
            <person name="Watson M."/>
            <person name="Adriaenssens E.M."/>
            <person name="Foster-Nyarko E."/>
            <person name="Jarju S."/>
            <person name="Secka A."/>
            <person name="Antonio M."/>
            <person name="Oren A."/>
            <person name="Chaudhuri R.R."/>
            <person name="La Ragione R."/>
            <person name="Hildebrand F."/>
            <person name="Pallen M.J."/>
        </authorList>
    </citation>
    <scope>NUCLEOTIDE SEQUENCE</scope>
    <source>
        <strain evidence="8">CHK32-1732</strain>
    </source>
</reference>
<feature type="site" description="Electron transfer via tryptophanyl radical" evidence="5">
    <location>
        <position position="412"/>
    </location>
</feature>
<dbReference type="SUPFAM" id="SSF52425">
    <property type="entry name" value="Cryptochrome/photolyase, N-terminal domain"/>
    <property type="match status" value="1"/>
</dbReference>
<dbReference type="GO" id="GO:0006950">
    <property type="term" value="P:response to stress"/>
    <property type="evidence" value="ECO:0007669"/>
    <property type="project" value="UniProtKB-ARBA"/>
</dbReference>
<dbReference type="InterPro" id="IPR002081">
    <property type="entry name" value="Cryptochrome/DNA_photolyase_1"/>
</dbReference>
<feature type="domain" description="Photolyase/cryptochrome alpha/beta" evidence="7">
    <location>
        <begin position="5"/>
        <end position="134"/>
    </location>
</feature>
<dbReference type="GO" id="GO:0009416">
    <property type="term" value="P:response to light stimulus"/>
    <property type="evidence" value="ECO:0007669"/>
    <property type="project" value="TreeGrafter"/>
</dbReference>
<accession>A0A9D1RNQ9</accession>